<dbReference type="InterPro" id="IPR005116">
    <property type="entry name" value="Transp-assoc_OB_typ1"/>
</dbReference>
<dbReference type="PANTHER" id="PTHR30432:SF1">
    <property type="entry name" value="DNA-BINDING TRANSCRIPTIONAL DUAL REGULATOR MODE"/>
    <property type="match status" value="1"/>
</dbReference>
<dbReference type="GO" id="GO:0015689">
    <property type="term" value="P:molybdate ion transport"/>
    <property type="evidence" value="ECO:0007669"/>
    <property type="project" value="InterPro"/>
</dbReference>
<name>A0A2U2AM52_9GAMM</name>
<evidence type="ECO:0000313" key="4">
    <source>
        <dbReference type="EMBL" id="PWD84216.1"/>
    </source>
</evidence>
<feature type="domain" description="Mop" evidence="3">
    <location>
        <begin position="75"/>
        <end position="141"/>
    </location>
</feature>
<dbReference type="EMBL" id="QEWR01000002">
    <property type="protein sequence ID" value="PWD84216.1"/>
    <property type="molecule type" value="Genomic_DNA"/>
</dbReference>
<evidence type="ECO:0000259" key="3">
    <source>
        <dbReference type="PROSITE" id="PS51866"/>
    </source>
</evidence>
<dbReference type="InterPro" id="IPR004606">
    <property type="entry name" value="Mop_domain"/>
</dbReference>
<comment type="caution">
    <text evidence="4">The sequence shown here is derived from an EMBL/GenBank/DDBJ whole genome shotgun (WGS) entry which is preliminary data.</text>
</comment>
<dbReference type="Pfam" id="PF03459">
    <property type="entry name" value="TOBE"/>
    <property type="match status" value="2"/>
</dbReference>
<organism evidence="4 5">
    <name type="scientific">Ignatzschineria indica</name>
    <dbReference type="NCBI Taxonomy" id="472583"/>
    <lineage>
        <taxon>Bacteria</taxon>
        <taxon>Pseudomonadati</taxon>
        <taxon>Pseudomonadota</taxon>
        <taxon>Gammaproteobacteria</taxon>
        <taxon>Cardiobacteriales</taxon>
        <taxon>Ignatzschineriaceae</taxon>
        <taxon>Ignatzschineria</taxon>
    </lineage>
</organism>
<dbReference type="AlphaFoldDB" id="A0A2U2AM52"/>
<dbReference type="SUPFAM" id="SSF50331">
    <property type="entry name" value="MOP-like"/>
    <property type="match status" value="2"/>
</dbReference>
<feature type="domain" description="Mop" evidence="3">
    <location>
        <begin position="3"/>
        <end position="69"/>
    </location>
</feature>
<dbReference type="Proteomes" id="UP000244948">
    <property type="component" value="Unassembled WGS sequence"/>
</dbReference>
<dbReference type="Gene3D" id="2.40.50.100">
    <property type="match status" value="2"/>
</dbReference>
<sequence length="145" mass="15535">MRAVSARNQLRGKVSAIIEGSVNNEVIITLDNGDEIVTVITKQSCETLGIVPGKVVISVIKAPWVVLAQADGNLRFSARNQFLGRVEKCVKGAVNSTVHFVTEKGLGLTAVITNESFDEMEIKEGVKVIGLIKASSIIVATEKED</sequence>
<evidence type="ECO:0000256" key="2">
    <source>
        <dbReference type="PROSITE-ProRule" id="PRU01213"/>
    </source>
</evidence>
<dbReference type="InterPro" id="IPR008995">
    <property type="entry name" value="Mo/tungstate-bd_C_term_dom"/>
</dbReference>
<protein>
    <submittedName>
        <fullName evidence="4">Transporter</fullName>
    </submittedName>
</protein>
<keyword evidence="1 2" id="KW-0500">Molybdenum</keyword>
<gene>
    <name evidence="4" type="ORF">DC082_01330</name>
</gene>
<reference evidence="4 5" key="1">
    <citation type="journal article" date="2018" name="Genome Announc.">
        <title>Ignatzschineria cameli sp. nov., isolated from necrotic foot tissue of dromedaries (Camelus dromedarius) and associated maggots (Wohlfahrtia species) in Dubai.</title>
        <authorList>
            <person name="Tsang C.C."/>
            <person name="Tang J.Y."/>
            <person name="Fong J.Y."/>
            <person name="Kinne J."/>
            <person name="Lee H.H."/>
            <person name="Joseph M."/>
            <person name="Jose S."/>
            <person name="Schuster R.K."/>
            <person name="Tang Y."/>
            <person name="Sivakumar S."/>
            <person name="Chen J.H."/>
            <person name="Teng J.L."/>
            <person name="Lau S.K."/>
            <person name="Wernery U."/>
            <person name="Woo P.C."/>
        </authorList>
    </citation>
    <scope>NUCLEOTIDE SEQUENCE [LARGE SCALE GENOMIC DNA]</scope>
    <source>
        <strain evidence="4 5">KCTC 22643</strain>
    </source>
</reference>
<proteinExistence type="predicted"/>
<dbReference type="PROSITE" id="PS51866">
    <property type="entry name" value="MOP"/>
    <property type="match status" value="2"/>
</dbReference>
<dbReference type="NCBIfam" id="TIGR00638">
    <property type="entry name" value="Mop"/>
    <property type="match status" value="2"/>
</dbReference>
<dbReference type="InterPro" id="IPR051815">
    <property type="entry name" value="Molybdate_resp_trans_reg"/>
</dbReference>
<evidence type="ECO:0000256" key="1">
    <source>
        <dbReference type="ARBA" id="ARBA00022505"/>
    </source>
</evidence>
<dbReference type="RefSeq" id="WP_109235419.1">
    <property type="nucleotide sequence ID" value="NZ_BMXZ01000001.1"/>
</dbReference>
<dbReference type="PANTHER" id="PTHR30432">
    <property type="entry name" value="TRANSCRIPTIONAL REGULATOR MODE"/>
    <property type="match status" value="1"/>
</dbReference>
<accession>A0A2U2AM52</accession>
<evidence type="ECO:0000313" key="5">
    <source>
        <dbReference type="Proteomes" id="UP000244948"/>
    </source>
</evidence>
<keyword evidence="5" id="KW-1185">Reference proteome</keyword>